<name>A0A1I8PKU9_STOCA</name>
<protein>
    <recommendedName>
        <fullName evidence="6">Dehydrogenase</fullName>
    </recommendedName>
</protein>
<dbReference type="FunFam" id="3.40.50.720:FF:000047">
    <property type="entry name" value="NADP-dependent L-serine/L-allo-threonine dehydrogenase"/>
    <property type="match status" value="1"/>
</dbReference>
<dbReference type="PANTHER" id="PTHR43115">
    <property type="entry name" value="DEHYDROGENASE/REDUCTASE SDR FAMILY MEMBER 11"/>
    <property type="match status" value="1"/>
</dbReference>
<evidence type="ECO:0000256" key="1">
    <source>
        <dbReference type="ARBA" id="ARBA00006484"/>
    </source>
</evidence>
<gene>
    <name evidence="4" type="primary">106093661</name>
</gene>
<dbReference type="STRING" id="35570.A0A1I8PKU9"/>
<reference evidence="4" key="1">
    <citation type="submission" date="2020-05" db="UniProtKB">
        <authorList>
            <consortium name="EnsemblMetazoa"/>
        </authorList>
    </citation>
    <scope>IDENTIFICATION</scope>
    <source>
        <strain evidence="4">USDA</strain>
    </source>
</reference>
<evidence type="ECO:0008006" key="6">
    <source>
        <dbReference type="Google" id="ProtNLM"/>
    </source>
</evidence>
<dbReference type="AlphaFoldDB" id="A0A1I8PKU9"/>
<dbReference type="GO" id="GO:0016616">
    <property type="term" value="F:oxidoreductase activity, acting on the CH-OH group of donors, NAD or NADP as acceptor"/>
    <property type="evidence" value="ECO:0007669"/>
    <property type="project" value="UniProtKB-ARBA"/>
</dbReference>
<dbReference type="Gene3D" id="3.40.50.720">
    <property type="entry name" value="NAD(P)-binding Rossmann-like Domain"/>
    <property type="match status" value="1"/>
</dbReference>
<dbReference type="KEGG" id="scac:106093661"/>
<dbReference type="Pfam" id="PF00106">
    <property type="entry name" value="adh_short"/>
    <property type="match status" value="1"/>
</dbReference>
<evidence type="ECO:0000256" key="2">
    <source>
        <dbReference type="ARBA" id="ARBA00023002"/>
    </source>
</evidence>
<sequence>MIVKENTSIFPLNNPTKLRMSSEYWNSKVAVVTGASVGIGAHIAIKLANAGITVVGLARRSELIENLNKDVLESGAKIHAYHCDFTQEQSIDEAFKWIAEKFGSISILICNAGIIKANFVIESSNAEIKELYDLNVFATTICLREGLKLMRTPENHRGHIIVLNSILGHRIPDVAVPLFSVYPATKHAITGLCQTVRQEIHFLKLNIKLTSINPGMVDTDFLSVYSHTLDDLPKLNAMDVANAVMYALETPNHVQVEDVTLQAMRLHNAGSNHN</sequence>
<dbReference type="PANTHER" id="PTHR43115:SF4">
    <property type="entry name" value="DEHYDROGENASE_REDUCTASE SDR FAMILY MEMBER 11"/>
    <property type="match status" value="1"/>
</dbReference>
<organism evidence="4 5">
    <name type="scientific">Stomoxys calcitrans</name>
    <name type="common">Stable fly</name>
    <name type="synonym">Conops calcitrans</name>
    <dbReference type="NCBI Taxonomy" id="35570"/>
    <lineage>
        <taxon>Eukaryota</taxon>
        <taxon>Metazoa</taxon>
        <taxon>Ecdysozoa</taxon>
        <taxon>Arthropoda</taxon>
        <taxon>Hexapoda</taxon>
        <taxon>Insecta</taxon>
        <taxon>Pterygota</taxon>
        <taxon>Neoptera</taxon>
        <taxon>Endopterygota</taxon>
        <taxon>Diptera</taxon>
        <taxon>Brachycera</taxon>
        <taxon>Muscomorpha</taxon>
        <taxon>Muscoidea</taxon>
        <taxon>Muscidae</taxon>
        <taxon>Stomoxys</taxon>
    </lineage>
</organism>
<dbReference type="PRINTS" id="PR00080">
    <property type="entry name" value="SDRFAMILY"/>
</dbReference>
<dbReference type="InterPro" id="IPR002347">
    <property type="entry name" value="SDR_fam"/>
</dbReference>
<dbReference type="EnsemblMetazoa" id="SCAU008985-RA">
    <property type="protein sequence ID" value="SCAU008985-PA"/>
    <property type="gene ID" value="SCAU008985"/>
</dbReference>
<proteinExistence type="inferred from homology"/>
<dbReference type="InterPro" id="IPR036291">
    <property type="entry name" value="NAD(P)-bd_dom_sf"/>
</dbReference>
<keyword evidence="2" id="KW-0560">Oxidoreductase</keyword>
<dbReference type="OrthoDB" id="1933717at2759"/>
<dbReference type="SUPFAM" id="SSF51735">
    <property type="entry name" value="NAD(P)-binding Rossmann-fold domains"/>
    <property type="match status" value="1"/>
</dbReference>
<accession>A0A1I8PKU9</accession>
<evidence type="ECO:0000256" key="3">
    <source>
        <dbReference type="RuleBase" id="RU000363"/>
    </source>
</evidence>
<evidence type="ECO:0000313" key="4">
    <source>
        <dbReference type="EnsemblMetazoa" id="SCAU008985-PA"/>
    </source>
</evidence>
<keyword evidence="5" id="KW-1185">Reference proteome</keyword>
<dbReference type="VEuPathDB" id="VectorBase:SCAU008985"/>
<evidence type="ECO:0000313" key="5">
    <source>
        <dbReference type="Proteomes" id="UP000095300"/>
    </source>
</evidence>
<dbReference type="Proteomes" id="UP000095300">
    <property type="component" value="Unassembled WGS sequence"/>
</dbReference>
<comment type="similarity">
    <text evidence="1 3">Belongs to the short-chain dehydrogenases/reductases (SDR) family.</text>
</comment>
<dbReference type="PRINTS" id="PR00081">
    <property type="entry name" value="GDHRDH"/>
</dbReference>